<name>A0A142JQA8_9BURK</name>
<gene>
    <name evidence="8" type="ORF">A2G96_09560</name>
</gene>
<dbReference type="InterPro" id="IPR001736">
    <property type="entry name" value="PLipase_D/transphosphatidylase"/>
</dbReference>
<comment type="similarity">
    <text evidence="2">Belongs to the phospholipase D family.</text>
</comment>
<dbReference type="Gene3D" id="3.30.870.10">
    <property type="entry name" value="Endonuclease Chain A"/>
    <property type="match status" value="1"/>
</dbReference>
<dbReference type="EMBL" id="CP014844">
    <property type="protein sequence ID" value="AMR80270.1"/>
    <property type="molecule type" value="Genomic_DNA"/>
</dbReference>
<dbReference type="PANTHER" id="PTHR43856">
    <property type="entry name" value="CARDIOLIPIN HYDROLASE"/>
    <property type="match status" value="1"/>
</dbReference>
<evidence type="ECO:0000256" key="2">
    <source>
        <dbReference type="ARBA" id="ARBA00008664"/>
    </source>
</evidence>
<dbReference type="GO" id="GO:0006793">
    <property type="term" value="P:phosphorus metabolic process"/>
    <property type="evidence" value="ECO:0007669"/>
    <property type="project" value="UniProtKB-ARBA"/>
</dbReference>
<dbReference type="CDD" id="cd09170">
    <property type="entry name" value="PLDc_Nuc"/>
    <property type="match status" value="1"/>
</dbReference>
<dbReference type="EC" id="3.1.4.4" evidence="3"/>
<dbReference type="AlphaFoldDB" id="A0A142JQA8"/>
<evidence type="ECO:0000256" key="5">
    <source>
        <dbReference type="ARBA" id="ARBA00022963"/>
    </source>
</evidence>
<protein>
    <recommendedName>
        <fullName evidence="3">phospholipase D</fullName>
        <ecNumber evidence="3">3.1.4.4</ecNumber>
    </recommendedName>
</protein>
<dbReference type="InterPro" id="IPR051406">
    <property type="entry name" value="PLD_domain"/>
</dbReference>
<dbReference type="Pfam" id="PF13091">
    <property type="entry name" value="PLDc_2"/>
    <property type="match status" value="1"/>
</dbReference>
<evidence type="ECO:0000313" key="8">
    <source>
        <dbReference type="EMBL" id="AMR80270.1"/>
    </source>
</evidence>
<dbReference type="KEGG" id="cnan:A2G96_09560"/>
<evidence type="ECO:0000256" key="3">
    <source>
        <dbReference type="ARBA" id="ARBA00012027"/>
    </source>
</evidence>
<keyword evidence="9" id="KW-1185">Reference proteome</keyword>
<evidence type="ECO:0000256" key="6">
    <source>
        <dbReference type="ARBA" id="ARBA00023098"/>
    </source>
</evidence>
<organism evidence="8 9">
    <name type="scientific">Cupriavidus nantongensis</name>
    <dbReference type="NCBI Taxonomy" id="1796606"/>
    <lineage>
        <taxon>Bacteria</taxon>
        <taxon>Pseudomonadati</taxon>
        <taxon>Pseudomonadota</taxon>
        <taxon>Betaproteobacteria</taxon>
        <taxon>Burkholderiales</taxon>
        <taxon>Burkholderiaceae</taxon>
        <taxon>Cupriavidus</taxon>
    </lineage>
</organism>
<keyword evidence="4" id="KW-0378">Hydrolase</keyword>
<accession>A0A142JQA8</accession>
<reference evidence="8 9" key="1">
    <citation type="submission" date="2016-03" db="EMBL/GenBank/DDBJ databases">
        <title>Complete genome sequence of a novel chlorpyrifos degrading bacterium, Cupriavidus nantongensis sp. X1.</title>
        <authorList>
            <person name="Fang L."/>
        </authorList>
    </citation>
    <scope>NUCLEOTIDE SEQUENCE [LARGE SCALE GENOMIC DNA]</scope>
    <source>
        <strain evidence="8 9">X1</strain>
    </source>
</reference>
<dbReference type="InterPro" id="IPR025202">
    <property type="entry name" value="PLD-like_dom"/>
</dbReference>
<dbReference type="STRING" id="1796606.A2G96_09560"/>
<sequence>MSICSSPNALAKRTTLLGEAESSVAAVFQLGIVQVPATGTVEVAFSPNEGTEALVVKVIDSAKSEIRMLTYSFTSAPVTAALLRAKKRGVDVAMVVDYKNNISEDRSGKARAALGAVANAGIKVRTISVYPIHHDKSICVDGTTVETGSFNYSDAAAHKNSENVLVMWGNPKLAAAYLKHWERNWGQGVPYQPAY</sequence>
<keyword evidence="5" id="KW-0442">Lipid degradation</keyword>
<dbReference type="GO" id="GO:0016042">
    <property type="term" value="P:lipid catabolic process"/>
    <property type="evidence" value="ECO:0007669"/>
    <property type="project" value="UniProtKB-KW"/>
</dbReference>
<dbReference type="GO" id="GO:0016891">
    <property type="term" value="F:RNA endonuclease activity producing 5'-phosphomonoesters, hydrolytic mechanism"/>
    <property type="evidence" value="ECO:0007669"/>
    <property type="project" value="TreeGrafter"/>
</dbReference>
<dbReference type="Proteomes" id="UP000075238">
    <property type="component" value="Chromosome 1"/>
</dbReference>
<feature type="domain" description="PLD phosphodiesterase" evidence="7">
    <location>
        <begin position="129"/>
        <end position="156"/>
    </location>
</feature>
<dbReference type="PROSITE" id="PS50035">
    <property type="entry name" value="PLD"/>
    <property type="match status" value="1"/>
</dbReference>
<comment type="catalytic activity">
    <reaction evidence="1">
        <text>a 1,2-diacyl-sn-glycero-3-phosphocholine + H2O = a 1,2-diacyl-sn-glycero-3-phosphate + choline + H(+)</text>
        <dbReference type="Rhea" id="RHEA:14445"/>
        <dbReference type="ChEBI" id="CHEBI:15354"/>
        <dbReference type="ChEBI" id="CHEBI:15377"/>
        <dbReference type="ChEBI" id="CHEBI:15378"/>
        <dbReference type="ChEBI" id="CHEBI:57643"/>
        <dbReference type="ChEBI" id="CHEBI:58608"/>
        <dbReference type="EC" id="3.1.4.4"/>
    </reaction>
</comment>
<dbReference type="GO" id="GO:0004630">
    <property type="term" value="F:phospholipase D activity"/>
    <property type="evidence" value="ECO:0007669"/>
    <property type="project" value="UniProtKB-EC"/>
</dbReference>
<evidence type="ECO:0000313" key="9">
    <source>
        <dbReference type="Proteomes" id="UP000075238"/>
    </source>
</evidence>
<keyword evidence="6" id="KW-0443">Lipid metabolism</keyword>
<evidence type="ECO:0000256" key="1">
    <source>
        <dbReference type="ARBA" id="ARBA00000798"/>
    </source>
</evidence>
<proteinExistence type="inferred from homology"/>
<evidence type="ECO:0000256" key="4">
    <source>
        <dbReference type="ARBA" id="ARBA00022801"/>
    </source>
</evidence>
<dbReference type="PANTHER" id="PTHR43856:SF1">
    <property type="entry name" value="MITOCHONDRIAL CARDIOLIPIN HYDROLASE"/>
    <property type="match status" value="1"/>
</dbReference>
<dbReference type="SUPFAM" id="SSF56024">
    <property type="entry name" value="Phospholipase D/nuclease"/>
    <property type="match status" value="1"/>
</dbReference>
<evidence type="ECO:0000259" key="7">
    <source>
        <dbReference type="PROSITE" id="PS50035"/>
    </source>
</evidence>